<dbReference type="AlphaFoldDB" id="A0AA38GR32"/>
<dbReference type="PROSITE" id="PS50076">
    <property type="entry name" value="DNAJ_2"/>
    <property type="match status" value="1"/>
</dbReference>
<name>A0AA38GR32_TAXCH</name>
<dbReference type="PANTHER" id="PTHR45090">
    <property type="entry name" value="CHAPERONE PROTEIN DNAJ 20 CHLOROPLASTIC"/>
    <property type="match status" value="1"/>
</dbReference>
<feature type="non-terminal residue" evidence="3">
    <location>
        <position position="1"/>
    </location>
</feature>
<proteinExistence type="predicted"/>
<protein>
    <recommendedName>
        <fullName evidence="2">J domain-containing protein</fullName>
    </recommendedName>
</protein>
<reference evidence="3 4" key="1">
    <citation type="journal article" date="2021" name="Nat. Plants">
        <title>The Taxus genome provides insights into paclitaxel biosynthesis.</title>
        <authorList>
            <person name="Xiong X."/>
            <person name="Gou J."/>
            <person name="Liao Q."/>
            <person name="Li Y."/>
            <person name="Zhou Q."/>
            <person name="Bi G."/>
            <person name="Li C."/>
            <person name="Du R."/>
            <person name="Wang X."/>
            <person name="Sun T."/>
            <person name="Guo L."/>
            <person name="Liang H."/>
            <person name="Lu P."/>
            <person name="Wu Y."/>
            <person name="Zhang Z."/>
            <person name="Ro D.K."/>
            <person name="Shang Y."/>
            <person name="Huang S."/>
            <person name="Yan J."/>
        </authorList>
    </citation>
    <scope>NUCLEOTIDE SEQUENCE [LARGE SCALE GENOMIC DNA]</scope>
    <source>
        <strain evidence="3">Ta-2019</strain>
    </source>
</reference>
<dbReference type="SMART" id="SM00271">
    <property type="entry name" value="DnaJ"/>
    <property type="match status" value="1"/>
</dbReference>
<keyword evidence="1" id="KW-0175">Coiled coil</keyword>
<dbReference type="PRINTS" id="PR00625">
    <property type="entry name" value="JDOMAIN"/>
</dbReference>
<gene>
    <name evidence="3" type="ORF">KI387_006981</name>
</gene>
<dbReference type="PANTHER" id="PTHR45090:SF4">
    <property type="entry name" value="J DOMAIN-CONTAINING PROTEIN"/>
    <property type="match status" value="1"/>
</dbReference>
<dbReference type="Proteomes" id="UP000824469">
    <property type="component" value="Unassembled WGS sequence"/>
</dbReference>
<dbReference type="InterPro" id="IPR036869">
    <property type="entry name" value="J_dom_sf"/>
</dbReference>
<feature type="coiled-coil region" evidence="1">
    <location>
        <begin position="102"/>
        <end position="129"/>
    </location>
</feature>
<evidence type="ECO:0000313" key="4">
    <source>
        <dbReference type="Proteomes" id="UP000824469"/>
    </source>
</evidence>
<dbReference type="Gene3D" id="1.10.287.110">
    <property type="entry name" value="DnaJ domain"/>
    <property type="match status" value="1"/>
</dbReference>
<evidence type="ECO:0000313" key="3">
    <source>
        <dbReference type="EMBL" id="KAH9326803.1"/>
    </source>
</evidence>
<dbReference type="EMBL" id="JAHRHJ020000002">
    <property type="protein sequence ID" value="KAH9326803.1"/>
    <property type="molecule type" value="Genomic_DNA"/>
</dbReference>
<sequence length="138" mass="16248">NRLQWAPFSFRGVRNRSSASQRCGMSLYDVLSVPESAELAQLKKAYRKKVKSYHPDVCPSDEKEESCKKFLLVQEAYETLCDPMLRADYDYNLNFSIDSKITRNVRRGKQKWEEQLQNLKKNSKRARMRCNRETAHAH</sequence>
<keyword evidence="4" id="KW-1185">Reference proteome</keyword>
<feature type="domain" description="J" evidence="2">
    <location>
        <begin position="26"/>
        <end position="93"/>
    </location>
</feature>
<organism evidence="3 4">
    <name type="scientific">Taxus chinensis</name>
    <name type="common">Chinese yew</name>
    <name type="synonym">Taxus wallichiana var. chinensis</name>
    <dbReference type="NCBI Taxonomy" id="29808"/>
    <lineage>
        <taxon>Eukaryota</taxon>
        <taxon>Viridiplantae</taxon>
        <taxon>Streptophyta</taxon>
        <taxon>Embryophyta</taxon>
        <taxon>Tracheophyta</taxon>
        <taxon>Spermatophyta</taxon>
        <taxon>Pinopsida</taxon>
        <taxon>Pinidae</taxon>
        <taxon>Conifers II</taxon>
        <taxon>Cupressales</taxon>
        <taxon>Taxaceae</taxon>
        <taxon>Taxus</taxon>
    </lineage>
</organism>
<evidence type="ECO:0000256" key="1">
    <source>
        <dbReference type="SAM" id="Coils"/>
    </source>
</evidence>
<accession>A0AA38GR32</accession>
<dbReference type="SUPFAM" id="SSF46565">
    <property type="entry name" value="Chaperone J-domain"/>
    <property type="match status" value="1"/>
</dbReference>
<dbReference type="CDD" id="cd06257">
    <property type="entry name" value="DnaJ"/>
    <property type="match status" value="1"/>
</dbReference>
<dbReference type="OMA" id="GRRSHCK"/>
<comment type="caution">
    <text evidence="3">The sequence shown here is derived from an EMBL/GenBank/DDBJ whole genome shotgun (WGS) entry which is preliminary data.</text>
</comment>
<dbReference type="Pfam" id="PF00226">
    <property type="entry name" value="DnaJ"/>
    <property type="match status" value="1"/>
</dbReference>
<dbReference type="InterPro" id="IPR053232">
    <property type="entry name" value="DnaJ_C/III_chloroplastic"/>
</dbReference>
<evidence type="ECO:0000259" key="2">
    <source>
        <dbReference type="PROSITE" id="PS50076"/>
    </source>
</evidence>
<dbReference type="InterPro" id="IPR001623">
    <property type="entry name" value="DnaJ_domain"/>
</dbReference>